<protein>
    <submittedName>
        <fullName evidence="2">Uncharacterized protein</fullName>
    </submittedName>
</protein>
<dbReference type="EMBL" id="KQ414721">
    <property type="protein sequence ID" value="KOC62766.1"/>
    <property type="molecule type" value="Genomic_DNA"/>
</dbReference>
<proteinExistence type="predicted"/>
<dbReference type="Proteomes" id="UP000053825">
    <property type="component" value="Unassembled WGS sequence"/>
</dbReference>
<feature type="region of interest" description="Disordered" evidence="1">
    <location>
        <begin position="54"/>
        <end position="104"/>
    </location>
</feature>
<reference evidence="2 3" key="1">
    <citation type="submission" date="2015-07" db="EMBL/GenBank/DDBJ databases">
        <title>The genome of Habropoda laboriosa.</title>
        <authorList>
            <person name="Pan H."/>
            <person name="Kapheim K."/>
        </authorList>
    </citation>
    <scope>NUCLEOTIDE SEQUENCE [LARGE SCALE GENOMIC DNA]</scope>
    <source>
        <strain evidence="2">0110345459</strain>
    </source>
</reference>
<evidence type="ECO:0000313" key="2">
    <source>
        <dbReference type="EMBL" id="KOC62766.1"/>
    </source>
</evidence>
<name>A0A0L7QW27_9HYME</name>
<dbReference type="AlphaFoldDB" id="A0A0L7QW27"/>
<accession>A0A0L7QW27</accession>
<evidence type="ECO:0000313" key="3">
    <source>
        <dbReference type="Proteomes" id="UP000053825"/>
    </source>
</evidence>
<gene>
    <name evidence="2" type="ORF">WH47_03750</name>
</gene>
<keyword evidence="3" id="KW-1185">Reference proteome</keyword>
<evidence type="ECO:0000256" key="1">
    <source>
        <dbReference type="SAM" id="MobiDB-lite"/>
    </source>
</evidence>
<feature type="compositionally biased region" description="Polar residues" evidence="1">
    <location>
        <begin position="74"/>
        <end position="89"/>
    </location>
</feature>
<organism evidence="2 3">
    <name type="scientific">Habropoda laboriosa</name>
    <dbReference type="NCBI Taxonomy" id="597456"/>
    <lineage>
        <taxon>Eukaryota</taxon>
        <taxon>Metazoa</taxon>
        <taxon>Ecdysozoa</taxon>
        <taxon>Arthropoda</taxon>
        <taxon>Hexapoda</taxon>
        <taxon>Insecta</taxon>
        <taxon>Pterygota</taxon>
        <taxon>Neoptera</taxon>
        <taxon>Endopterygota</taxon>
        <taxon>Hymenoptera</taxon>
        <taxon>Apocrita</taxon>
        <taxon>Aculeata</taxon>
        <taxon>Apoidea</taxon>
        <taxon>Anthophila</taxon>
        <taxon>Apidae</taxon>
        <taxon>Habropoda</taxon>
    </lineage>
</organism>
<feature type="non-terminal residue" evidence="2">
    <location>
        <position position="1"/>
    </location>
</feature>
<sequence>GREALEVIEKAGGNKDEGIGVGGWTIRRDHPMKPSAVQGIVDIPLPRGNFIGGKSWPHSVRPKEKRDRRKSVCALSSTARLTKRGNNTKDGIGSVVKGCPRPCV</sequence>